<organism evidence="9 10">
    <name type="scientific">Marinobacter lutaoensis</name>
    <dbReference type="NCBI Taxonomy" id="135739"/>
    <lineage>
        <taxon>Bacteria</taxon>
        <taxon>Pseudomonadati</taxon>
        <taxon>Pseudomonadota</taxon>
        <taxon>Gammaproteobacteria</taxon>
        <taxon>Pseudomonadales</taxon>
        <taxon>Marinobacteraceae</taxon>
        <taxon>Marinobacter</taxon>
    </lineage>
</organism>
<evidence type="ECO:0000259" key="7">
    <source>
        <dbReference type="Pfam" id="PF02687"/>
    </source>
</evidence>
<evidence type="ECO:0000256" key="2">
    <source>
        <dbReference type="ARBA" id="ARBA00022475"/>
    </source>
</evidence>
<dbReference type="EMBL" id="MSCW01000007">
    <property type="protein sequence ID" value="ONF43385.1"/>
    <property type="molecule type" value="Genomic_DNA"/>
</dbReference>
<evidence type="ECO:0000256" key="4">
    <source>
        <dbReference type="ARBA" id="ARBA00022989"/>
    </source>
</evidence>
<comment type="subcellular location">
    <subcellularLocation>
        <location evidence="1">Cell membrane</location>
        <topology evidence="1">Multi-pass membrane protein</topology>
    </subcellularLocation>
</comment>
<dbReference type="OrthoDB" id="9784014at2"/>
<feature type="domain" description="MacB-like periplasmic core" evidence="8">
    <location>
        <begin position="22"/>
        <end position="263"/>
    </location>
</feature>
<dbReference type="InterPro" id="IPR025857">
    <property type="entry name" value="MacB_PCD"/>
</dbReference>
<evidence type="ECO:0000256" key="6">
    <source>
        <dbReference type="SAM" id="Phobius"/>
    </source>
</evidence>
<feature type="transmembrane region" description="Helical" evidence="6">
    <location>
        <begin position="385"/>
        <end position="407"/>
    </location>
</feature>
<feature type="transmembrane region" description="Helical" evidence="6">
    <location>
        <begin position="292"/>
        <end position="315"/>
    </location>
</feature>
<dbReference type="InterPro" id="IPR003838">
    <property type="entry name" value="ABC3_permease_C"/>
</dbReference>
<dbReference type="PANTHER" id="PTHR43738:SF2">
    <property type="entry name" value="ABC TRANSPORTER PERMEASE"/>
    <property type="match status" value="1"/>
</dbReference>
<dbReference type="STRING" id="135739.BTO32_11975"/>
<dbReference type="InterPro" id="IPR051125">
    <property type="entry name" value="ABC-4/HrtB_transporter"/>
</dbReference>
<keyword evidence="3 6" id="KW-0812">Transmembrane</keyword>
<dbReference type="Pfam" id="PF12704">
    <property type="entry name" value="MacB_PCD"/>
    <property type="match status" value="1"/>
</dbReference>
<keyword evidence="2" id="KW-1003">Cell membrane</keyword>
<sequence>MNARLALDLALASLWHRRRVLALACLTLTLSVSLLLGIQYLRTEVRHTFTSTINGTDLIVGARSGPLNLLLYTVFHIGNATNNIRWSTFQALEADDRIDWLVPISLGDSYRGYRVVATDRRFLDHFRYGQDQPLRLASGHWFSDMFDVVLGASVARELGHQLDDQIILSHGGGRTSFVTHAATPFRVSGILAATGTPVDQGVYISLDGMEAIHVGWESGIAAPGRTLTPEQARQRTFTPGAITAIYIGLKNPVLTFRVQRAINEFEGEPLSAILPGVALSELWRLMGQFERALLAITGFVVITSLAGLAAVLLTLQAQRAHEVAVLRATGASPALIGALQVIECVTLALVSCGLAVAIGALTLALLSPWLLDSYGLNLRLRPLDLAEWGLLAAVPVAALLVGLVPALSGWRQSRAGWGGARPG</sequence>
<accession>A0A1V2DRP0</accession>
<feature type="transmembrane region" description="Helical" evidence="6">
    <location>
        <begin position="335"/>
        <end position="365"/>
    </location>
</feature>
<evidence type="ECO:0000256" key="3">
    <source>
        <dbReference type="ARBA" id="ARBA00022692"/>
    </source>
</evidence>
<protein>
    <submittedName>
        <fullName evidence="9">Peptide ABC transporter permease</fullName>
    </submittedName>
</protein>
<evidence type="ECO:0000256" key="5">
    <source>
        <dbReference type="ARBA" id="ARBA00023136"/>
    </source>
</evidence>
<reference evidence="9 10" key="1">
    <citation type="submission" date="2016-12" db="EMBL/GenBank/DDBJ databases">
        <title>Marinobacter lutaoensis whole genome sequencing.</title>
        <authorList>
            <person name="Verma A."/>
            <person name="Krishnamurthi S."/>
        </authorList>
    </citation>
    <scope>NUCLEOTIDE SEQUENCE [LARGE SCALE GENOMIC DNA]</scope>
    <source>
        <strain evidence="9 10">T5054</strain>
    </source>
</reference>
<evidence type="ECO:0000313" key="9">
    <source>
        <dbReference type="EMBL" id="ONF43385.1"/>
    </source>
</evidence>
<dbReference type="RefSeq" id="WP_076724850.1">
    <property type="nucleotide sequence ID" value="NZ_JABWTC010000019.1"/>
</dbReference>
<comment type="caution">
    <text evidence="9">The sequence shown here is derived from an EMBL/GenBank/DDBJ whole genome shotgun (WGS) entry which is preliminary data.</text>
</comment>
<keyword evidence="10" id="KW-1185">Reference proteome</keyword>
<dbReference type="Proteomes" id="UP000189339">
    <property type="component" value="Unassembled WGS sequence"/>
</dbReference>
<keyword evidence="4 6" id="KW-1133">Transmembrane helix</keyword>
<proteinExistence type="predicted"/>
<keyword evidence="5 6" id="KW-0472">Membrane</keyword>
<gene>
    <name evidence="9" type="ORF">BTO32_11975</name>
</gene>
<feature type="transmembrane region" description="Helical" evidence="6">
    <location>
        <begin position="20"/>
        <end position="41"/>
    </location>
</feature>
<evidence type="ECO:0000259" key="8">
    <source>
        <dbReference type="Pfam" id="PF12704"/>
    </source>
</evidence>
<dbReference type="Pfam" id="PF02687">
    <property type="entry name" value="FtsX"/>
    <property type="match status" value="1"/>
</dbReference>
<dbReference type="AlphaFoldDB" id="A0A1V2DRP0"/>
<feature type="domain" description="ABC3 transporter permease C-terminal" evidence="7">
    <location>
        <begin position="296"/>
        <end position="407"/>
    </location>
</feature>
<dbReference type="GO" id="GO:0005886">
    <property type="term" value="C:plasma membrane"/>
    <property type="evidence" value="ECO:0007669"/>
    <property type="project" value="UniProtKB-SubCell"/>
</dbReference>
<name>A0A1V2DRP0_9GAMM</name>
<evidence type="ECO:0000313" key="10">
    <source>
        <dbReference type="Proteomes" id="UP000189339"/>
    </source>
</evidence>
<evidence type="ECO:0000256" key="1">
    <source>
        <dbReference type="ARBA" id="ARBA00004651"/>
    </source>
</evidence>
<dbReference type="PANTHER" id="PTHR43738">
    <property type="entry name" value="ABC TRANSPORTER, MEMBRANE PROTEIN"/>
    <property type="match status" value="1"/>
</dbReference>